<protein>
    <recommendedName>
        <fullName evidence="1">Bacterial bifunctional deaminase-reductase C-terminal domain-containing protein</fullName>
    </recommendedName>
</protein>
<dbReference type="Proteomes" id="UP000029692">
    <property type="component" value="Unassembled WGS sequence"/>
</dbReference>
<dbReference type="RefSeq" id="WP_037548844.1">
    <property type="nucleotide sequence ID" value="NZ_JNUP01000067.1"/>
</dbReference>
<gene>
    <name evidence="2" type="ORF">DC28_11995</name>
</gene>
<dbReference type="AlphaFoldDB" id="A0A098QUU4"/>
<proteinExistence type="predicted"/>
<accession>A0A098QUU4</accession>
<keyword evidence="3" id="KW-1185">Reference proteome</keyword>
<evidence type="ECO:0000313" key="2">
    <source>
        <dbReference type="EMBL" id="KGE71183.1"/>
    </source>
</evidence>
<dbReference type="EMBL" id="JNUP01000067">
    <property type="protein sequence ID" value="KGE71183.1"/>
    <property type="molecule type" value="Genomic_DNA"/>
</dbReference>
<reference evidence="2 3" key="1">
    <citation type="submission" date="2014-05" db="EMBL/GenBank/DDBJ databases">
        <title>De novo Genome Sequence of Spirocheata sp.</title>
        <authorList>
            <person name="Shivani Y."/>
            <person name="Subhash Y."/>
            <person name="Tushar L."/>
            <person name="Sasikala C."/>
            <person name="Ramana C.V."/>
        </authorList>
    </citation>
    <scope>NUCLEOTIDE SEQUENCE [LARGE SCALE GENOMIC DNA]</scope>
    <source>
        <strain evidence="2 3">JC230</strain>
    </source>
</reference>
<evidence type="ECO:0000313" key="3">
    <source>
        <dbReference type="Proteomes" id="UP000029692"/>
    </source>
</evidence>
<dbReference type="InterPro" id="IPR050765">
    <property type="entry name" value="Riboflavin_Biosynth_HTPR"/>
</dbReference>
<dbReference type="PANTHER" id="PTHR38011:SF11">
    <property type="entry name" value="2,5-DIAMINO-6-RIBOSYLAMINO-4(3H)-PYRIMIDINONE 5'-PHOSPHATE REDUCTASE"/>
    <property type="match status" value="1"/>
</dbReference>
<organism evidence="2 3">
    <name type="scientific">Spirochaeta lutea</name>
    <dbReference type="NCBI Taxonomy" id="1480694"/>
    <lineage>
        <taxon>Bacteria</taxon>
        <taxon>Pseudomonadati</taxon>
        <taxon>Spirochaetota</taxon>
        <taxon>Spirochaetia</taxon>
        <taxon>Spirochaetales</taxon>
        <taxon>Spirochaetaceae</taxon>
        <taxon>Spirochaeta</taxon>
    </lineage>
</organism>
<feature type="domain" description="Bacterial bifunctional deaminase-reductase C-terminal" evidence="1">
    <location>
        <begin position="6"/>
        <end position="171"/>
    </location>
</feature>
<sequence>MRKLDYYIAVSVDNFIAKPDGSVDGFLGEGDHIQPYIDSLRNYDTVLMGRSTYEFAYQFGLRKGQPVPMYGHMKQYVISSTIGAFDHPQIEVVSQDVSTFLANLKDQEGLDIYLCGGGTLAAYLLEHGLIDRLILKRNPVLFGDGIPLFHTLGKEQPANLENCTVYGSGVIFEYYSVT</sequence>
<dbReference type="InterPro" id="IPR024072">
    <property type="entry name" value="DHFR-like_dom_sf"/>
</dbReference>
<dbReference type="PANTHER" id="PTHR38011">
    <property type="entry name" value="DIHYDROFOLATE REDUCTASE FAMILY PROTEIN (AFU_ORTHOLOGUE AFUA_8G06820)"/>
    <property type="match status" value="1"/>
</dbReference>
<evidence type="ECO:0000259" key="1">
    <source>
        <dbReference type="Pfam" id="PF01872"/>
    </source>
</evidence>
<dbReference type="InterPro" id="IPR002734">
    <property type="entry name" value="RibDG_C"/>
</dbReference>
<dbReference type="eggNOG" id="COG0262">
    <property type="taxonomic scope" value="Bacteria"/>
</dbReference>
<dbReference type="Gene3D" id="3.40.430.10">
    <property type="entry name" value="Dihydrofolate Reductase, subunit A"/>
    <property type="match status" value="1"/>
</dbReference>
<dbReference type="GO" id="GO:0008703">
    <property type="term" value="F:5-amino-6-(5-phosphoribosylamino)uracil reductase activity"/>
    <property type="evidence" value="ECO:0007669"/>
    <property type="project" value="InterPro"/>
</dbReference>
<name>A0A098QUU4_9SPIO</name>
<dbReference type="SUPFAM" id="SSF53597">
    <property type="entry name" value="Dihydrofolate reductase-like"/>
    <property type="match status" value="1"/>
</dbReference>
<dbReference type="OrthoDB" id="195113at2"/>
<dbReference type="STRING" id="1480694.DC28_11995"/>
<dbReference type="GO" id="GO:0009231">
    <property type="term" value="P:riboflavin biosynthetic process"/>
    <property type="evidence" value="ECO:0007669"/>
    <property type="project" value="InterPro"/>
</dbReference>
<dbReference type="Pfam" id="PF01872">
    <property type="entry name" value="RibD_C"/>
    <property type="match status" value="1"/>
</dbReference>
<comment type="caution">
    <text evidence="2">The sequence shown here is derived from an EMBL/GenBank/DDBJ whole genome shotgun (WGS) entry which is preliminary data.</text>
</comment>